<gene>
    <name evidence="6" type="ordered locus">Taci_1021</name>
</gene>
<dbReference type="Pfam" id="PF00591">
    <property type="entry name" value="Glycos_transf_3"/>
    <property type="match status" value="1"/>
</dbReference>
<evidence type="ECO:0000256" key="4">
    <source>
        <dbReference type="ARBA" id="ARBA00022679"/>
    </source>
</evidence>
<name>D1B5G2_THEAS</name>
<dbReference type="InterPro" id="IPR018090">
    <property type="entry name" value="Pyrmidine_PPas_bac/euk"/>
</dbReference>
<dbReference type="HOGENOM" id="CLU_025040_0_1_0"/>
<evidence type="ECO:0000259" key="5">
    <source>
        <dbReference type="SMART" id="SM00941"/>
    </source>
</evidence>
<dbReference type="EnsemblBacteria" id="ACZ19253">
    <property type="protein sequence ID" value="ACZ19253"/>
    <property type="gene ID" value="Taci_1021"/>
</dbReference>
<dbReference type="AlphaFoldDB" id="D1B5G2"/>
<proteinExistence type="inferred from homology"/>
<dbReference type="InterPro" id="IPR000053">
    <property type="entry name" value="Thymidine/pyrmidine_PPase"/>
</dbReference>
<dbReference type="STRING" id="525903.Taci_1021"/>
<dbReference type="Proteomes" id="UP000002030">
    <property type="component" value="Chromosome"/>
</dbReference>
<accession>D1B5G2</accession>
<dbReference type="OrthoDB" id="9763887at2"/>
<dbReference type="InterPro" id="IPR013102">
    <property type="entry name" value="PYNP_C"/>
</dbReference>
<keyword evidence="3 6" id="KW-0328">Glycosyltransferase</keyword>
<dbReference type="InterPro" id="IPR036320">
    <property type="entry name" value="Glycosyl_Trfase_fam3_N_dom_sf"/>
</dbReference>
<comment type="subunit">
    <text evidence="2">Homodimer.</text>
</comment>
<dbReference type="eggNOG" id="COG0213">
    <property type="taxonomic scope" value="Bacteria"/>
</dbReference>
<dbReference type="InterPro" id="IPR035902">
    <property type="entry name" value="Nuc_phospho_transferase"/>
</dbReference>
<dbReference type="SUPFAM" id="SSF54680">
    <property type="entry name" value="Pyrimidine nucleoside phosphorylase C-terminal domain"/>
    <property type="match status" value="1"/>
</dbReference>
<dbReference type="InterPro" id="IPR036566">
    <property type="entry name" value="PYNP-like_C_sf"/>
</dbReference>
<dbReference type="GO" id="GO:0009032">
    <property type="term" value="F:thymidine phosphorylase activity"/>
    <property type="evidence" value="ECO:0007669"/>
    <property type="project" value="UniProtKB-EC"/>
</dbReference>
<evidence type="ECO:0000313" key="7">
    <source>
        <dbReference type="Proteomes" id="UP000002030"/>
    </source>
</evidence>
<protein>
    <submittedName>
        <fullName evidence="6">Pyrimidine-nucleoside phosphorylase</fullName>
        <ecNumber evidence="6">2.4.2.4</ecNumber>
    </submittedName>
</protein>
<dbReference type="NCBIfam" id="NF004490">
    <property type="entry name" value="PRK05820.1"/>
    <property type="match status" value="1"/>
</dbReference>
<organism evidence="6 7">
    <name type="scientific">Thermanaerovibrio acidaminovorans (strain ATCC 49978 / DSM 6589 / Su883)</name>
    <name type="common">Selenomonas acidaminovorans</name>
    <dbReference type="NCBI Taxonomy" id="525903"/>
    <lineage>
        <taxon>Bacteria</taxon>
        <taxon>Thermotogati</taxon>
        <taxon>Synergistota</taxon>
        <taxon>Synergistia</taxon>
        <taxon>Synergistales</taxon>
        <taxon>Synergistaceae</taxon>
        <taxon>Thermanaerovibrio</taxon>
    </lineage>
</organism>
<dbReference type="PATRIC" id="fig|525903.6.peg.1019"/>
<dbReference type="NCBIfam" id="TIGR02644">
    <property type="entry name" value="Y_phosphoryl"/>
    <property type="match status" value="1"/>
</dbReference>
<evidence type="ECO:0000256" key="1">
    <source>
        <dbReference type="ARBA" id="ARBA00006915"/>
    </source>
</evidence>
<dbReference type="SUPFAM" id="SSF47648">
    <property type="entry name" value="Nucleoside phosphorylase/phosphoribosyltransferase N-terminal domain"/>
    <property type="match status" value="1"/>
</dbReference>
<dbReference type="InterPro" id="IPR000312">
    <property type="entry name" value="Glycosyl_Trfase_fam3"/>
</dbReference>
<comment type="similarity">
    <text evidence="1">Belongs to the thymidine/pyrimidine-nucleoside phosphorylase family.</text>
</comment>
<dbReference type="Pfam" id="PF02885">
    <property type="entry name" value="Glycos_trans_3N"/>
    <property type="match status" value="1"/>
</dbReference>
<dbReference type="EC" id="2.4.2.4" evidence="6"/>
<dbReference type="Gene3D" id="1.20.970.10">
    <property type="entry name" value="Transferase, Pyrimidine Nucleoside Phosphorylase, Chain C"/>
    <property type="match status" value="1"/>
</dbReference>
<evidence type="ECO:0000313" key="6">
    <source>
        <dbReference type="EMBL" id="ACZ19253.1"/>
    </source>
</evidence>
<dbReference type="RefSeq" id="WP_012869768.1">
    <property type="nucleotide sequence ID" value="NC_013522.1"/>
</dbReference>
<dbReference type="InterPro" id="IPR017459">
    <property type="entry name" value="Glycosyl_Trfase_fam3_N_dom"/>
</dbReference>
<reference evidence="6 7" key="1">
    <citation type="journal article" date="2009" name="Stand. Genomic Sci.">
        <title>Complete genome sequence of Thermanaerovibrio acidaminovorans type strain (Su883).</title>
        <authorList>
            <person name="Chovatia M."/>
            <person name="Sikorski J."/>
            <person name="Schroder M."/>
            <person name="Lapidus A."/>
            <person name="Nolan M."/>
            <person name="Tice H."/>
            <person name="Glavina Del Rio T."/>
            <person name="Copeland A."/>
            <person name="Cheng J.F."/>
            <person name="Lucas S."/>
            <person name="Chen F."/>
            <person name="Bruce D."/>
            <person name="Goodwin L."/>
            <person name="Pitluck S."/>
            <person name="Ivanova N."/>
            <person name="Mavromatis K."/>
            <person name="Ovchinnikova G."/>
            <person name="Pati A."/>
            <person name="Chen A."/>
            <person name="Palaniappan K."/>
            <person name="Land M."/>
            <person name="Hauser L."/>
            <person name="Chang Y.J."/>
            <person name="Jeffries C.D."/>
            <person name="Chain P."/>
            <person name="Saunders E."/>
            <person name="Detter J.C."/>
            <person name="Brettin T."/>
            <person name="Rohde M."/>
            <person name="Goker M."/>
            <person name="Spring S."/>
            <person name="Bristow J."/>
            <person name="Markowitz V."/>
            <person name="Hugenholtz P."/>
            <person name="Kyrpides N.C."/>
            <person name="Klenk H.P."/>
            <person name="Eisen J.A."/>
        </authorList>
    </citation>
    <scope>NUCLEOTIDE SEQUENCE [LARGE SCALE GENOMIC DNA]</scope>
    <source>
        <strain evidence="7">ATCC 49978 / DSM 6589 / Su883</strain>
    </source>
</reference>
<sequence length="447" mass="47660">MRFNVLNFIEVKRDGGEHSEGEMRAFVQGLMDGSVADYQAAAWLMAAFIRGLSIREMSHLTVALARSGDVFQLDPSCGFSVDKHSTGGVGDKVTLVLVPLVASLGIPVAKLSGRGLGFTGGTVDKLEAIPGMNVHLTMEAFKAQVAEIGCAVSGHSLQLAPAEGKLYHLRDVTSTVPSMGLIATSIVSKKIAGGANGFVFDVKWGRGALMESYQDAVALGRLLVDLSWELGHPSRAVLTSMEQPLGQWVGNSAEVREAIEVLSGGGPESTRQVCLALAREMVLLANKAQDPEEAMDLCRRGLDDGSALERFAQMVSRQGGDSSIVDPSRWDELLPLAPHVVPLVAQRSGYVSAMDTRAIGEALRSLGGGRMRKEDPIDHRVSIRMACEIGQEVQAGDPLLHVYGRTLGSSQDVVEMLRGAVSIGDEPVEPGPLMRDVIAPLERTGEN</sequence>
<dbReference type="SUPFAM" id="SSF52418">
    <property type="entry name" value="Nucleoside phosphorylase/phosphoribosyltransferase catalytic domain"/>
    <property type="match status" value="1"/>
</dbReference>
<dbReference type="PIRSF" id="PIRSF000478">
    <property type="entry name" value="TP_PyNP"/>
    <property type="match status" value="1"/>
</dbReference>
<dbReference type="GO" id="GO:0005829">
    <property type="term" value="C:cytosol"/>
    <property type="evidence" value="ECO:0007669"/>
    <property type="project" value="TreeGrafter"/>
</dbReference>
<dbReference type="PROSITE" id="PS00647">
    <property type="entry name" value="THYMID_PHOSPHORYLASE"/>
    <property type="match status" value="1"/>
</dbReference>
<dbReference type="FunFam" id="3.40.1030.10:FF:000003">
    <property type="entry name" value="Pyrimidine-nucleoside phosphorylase"/>
    <property type="match status" value="1"/>
</dbReference>
<dbReference type="InterPro" id="IPR017872">
    <property type="entry name" value="Pyrmidine_PPase_CS"/>
</dbReference>
<dbReference type="PANTHER" id="PTHR10515">
    <property type="entry name" value="THYMIDINE PHOSPHORYLASE"/>
    <property type="match status" value="1"/>
</dbReference>
<dbReference type="GO" id="GO:0004645">
    <property type="term" value="F:1,4-alpha-oligoglucan phosphorylase activity"/>
    <property type="evidence" value="ECO:0007669"/>
    <property type="project" value="InterPro"/>
</dbReference>
<dbReference type="PANTHER" id="PTHR10515:SF0">
    <property type="entry name" value="THYMIDINE PHOSPHORYLASE"/>
    <property type="match status" value="1"/>
</dbReference>
<keyword evidence="7" id="KW-1185">Reference proteome</keyword>
<evidence type="ECO:0000256" key="3">
    <source>
        <dbReference type="ARBA" id="ARBA00022676"/>
    </source>
</evidence>
<dbReference type="Gene3D" id="3.90.1170.30">
    <property type="entry name" value="Pyrimidine nucleoside phosphorylase-like, C-terminal domain"/>
    <property type="match status" value="1"/>
</dbReference>
<keyword evidence="4 6" id="KW-0808">Transferase</keyword>
<dbReference type="SMART" id="SM00941">
    <property type="entry name" value="PYNP_C"/>
    <property type="match status" value="1"/>
</dbReference>
<feature type="domain" description="Pyrimidine nucleoside phosphorylase C-terminal" evidence="5">
    <location>
        <begin position="350"/>
        <end position="424"/>
    </location>
</feature>
<dbReference type="EMBL" id="CP001818">
    <property type="protein sequence ID" value="ACZ19253.1"/>
    <property type="molecule type" value="Genomic_DNA"/>
</dbReference>
<dbReference type="GO" id="GO:0006213">
    <property type="term" value="P:pyrimidine nucleoside metabolic process"/>
    <property type="evidence" value="ECO:0007669"/>
    <property type="project" value="InterPro"/>
</dbReference>
<dbReference type="KEGG" id="tai:Taci_1021"/>
<dbReference type="Gene3D" id="3.40.1030.10">
    <property type="entry name" value="Nucleoside phosphorylase/phosphoribosyltransferase catalytic domain"/>
    <property type="match status" value="1"/>
</dbReference>
<dbReference type="GO" id="GO:0006206">
    <property type="term" value="P:pyrimidine nucleobase metabolic process"/>
    <property type="evidence" value="ECO:0007669"/>
    <property type="project" value="InterPro"/>
</dbReference>
<evidence type="ECO:0000256" key="2">
    <source>
        <dbReference type="ARBA" id="ARBA00011738"/>
    </source>
</evidence>
<dbReference type="Pfam" id="PF07831">
    <property type="entry name" value="PYNP_C"/>
    <property type="match status" value="1"/>
</dbReference>